<keyword evidence="3" id="KW-1185">Reference proteome</keyword>
<name>A0AAW1F0M7_ZOAVI</name>
<dbReference type="EMBL" id="JBCEZU010000112">
    <property type="protein sequence ID" value="KAK9528242.1"/>
    <property type="molecule type" value="Genomic_DNA"/>
</dbReference>
<feature type="region of interest" description="Disordered" evidence="1">
    <location>
        <begin position="34"/>
        <end position="66"/>
    </location>
</feature>
<dbReference type="AlphaFoldDB" id="A0AAW1F0M7"/>
<sequence>MCEVLELIQTSLMERCDETEAGWQRVAVISPRTEEFGECGEGGTGPPRGHHPERGAAEEGGSSNRW</sequence>
<accession>A0AAW1F0M7</accession>
<evidence type="ECO:0000313" key="2">
    <source>
        <dbReference type="EMBL" id="KAK9528242.1"/>
    </source>
</evidence>
<protein>
    <submittedName>
        <fullName evidence="2">Uncharacterized protein</fullName>
    </submittedName>
</protein>
<organism evidence="2 3">
    <name type="scientific">Zoarces viviparus</name>
    <name type="common">Viviparous eelpout</name>
    <name type="synonym">Blennius viviparus</name>
    <dbReference type="NCBI Taxonomy" id="48416"/>
    <lineage>
        <taxon>Eukaryota</taxon>
        <taxon>Metazoa</taxon>
        <taxon>Chordata</taxon>
        <taxon>Craniata</taxon>
        <taxon>Vertebrata</taxon>
        <taxon>Euteleostomi</taxon>
        <taxon>Actinopterygii</taxon>
        <taxon>Neopterygii</taxon>
        <taxon>Teleostei</taxon>
        <taxon>Neoteleostei</taxon>
        <taxon>Acanthomorphata</taxon>
        <taxon>Eupercaria</taxon>
        <taxon>Perciformes</taxon>
        <taxon>Cottioidei</taxon>
        <taxon>Zoarcales</taxon>
        <taxon>Zoarcidae</taxon>
        <taxon>Zoarcinae</taxon>
        <taxon>Zoarces</taxon>
    </lineage>
</organism>
<gene>
    <name evidence="2" type="ORF">VZT92_014725</name>
</gene>
<evidence type="ECO:0000313" key="3">
    <source>
        <dbReference type="Proteomes" id="UP001488805"/>
    </source>
</evidence>
<reference evidence="2 3" key="1">
    <citation type="journal article" date="2024" name="Genome Biol. Evol.">
        <title>Chromosome-level genome assembly of the viviparous eelpout Zoarces viviparus.</title>
        <authorList>
            <person name="Fuhrmann N."/>
            <person name="Brasseur M.V."/>
            <person name="Bakowski C.E."/>
            <person name="Podsiadlowski L."/>
            <person name="Prost S."/>
            <person name="Krehenwinkel H."/>
            <person name="Mayer C."/>
        </authorList>
    </citation>
    <scope>NUCLEOTIDE SEQUENCE [LARGE SCALE GENOMIC DNA]</scope>
    <source>
        <strain evidence="2">NO-MEL_2022_Ind0_liver</strain>
    </source>
</reference>
<dbReference type="Proteomes" id="UP001488805">
    <property type="component" value="Unassembled WGS sequence"/>
</dbReference>
<evidence type="ECO:0000256" key="1">
    <source>
        <dbReference type="SAM" id="MobiDB-lite"/>
    </source>
</evidence>
<proteinExistence type="predicted"/>
<comment type="caution">
    <text evidence="2">The sequence shown here is derived from an EMBL/GenBank/DDBJ whole genome shotgun (WGS) entry which is preliminary data.</text>
</comment>